<evidence type="ECO:0000313" key="5">
    <source>
        <dbReference type="EMBL" id="GAK50725.1"/>
    </source>
</evidence>
<feature type="domain" description="Transposase Helix-turn-helix" evidence="4">
    <location>
        <begin position="55"/>
        <end position="95"/>
    </location>
</feature>
<feature type="domain" description="DDE Tnp4" evidence="3">
    <location>
        <begin position="122"/>
        <end position="273"/>
    </location>
</feature>
<evidence type="ECO:0000259" key="3">
    <source>
        <dbReference type="Pfam" id="PF13359"/>
    </source>
</evidence>
<reference evidence="5" key="1">
    <citation type="journal article" date="2015" name="PeerJ">
        <title>First genomic representation of candidate bacterial phylum KSB3 points to enhanced environmental sensing as a trigger of wastewater bulking.</title>
        <authorList>
            <person name="Sekiguchi Y."/>
            <person name="Ohashi A."/>
            <person name="Parks D.H."/>
            <person name="Yamauchi T."/>
            <person name="Tyson G.W."/>
            <person name="Hugenholtz P."/>
        </authorList>
    </citation>
    <scope>NUCLEOTIDE SEQUENCE [LARGE SCALE GENOMIC DNA]</scope>
</reference>
<dbReference type="HOGENOM" id="CLU_073820_0_2_0"/>
<proteinExistence type="predicted"/>
<evidence type="ECO:0000256" key="2">
    <source>
        <dbReference type="ARBA" id="ARBA00022723"/>
    </source>
</evidence>
<sequence length="277" mass="32185">MRQFTTVVQFSDDEFLRDVGITREQFLEVRARVASFLEEERTRRPMTTRGKQTSRLPLEDRLLLVFTYLRHYPTFQQLGQQFGISESYAHKLYERYRGYLVHLVRLPQRHALLAPGLTALLLDATEQPIERPIHRQRASYSGKKKRHTINAQLLVGVFSLQILAVVCGQGRTHDFTLFKQAHLPIAPQIEVSADSGYQGIEKVHSNSQIPIKKPKGRELTAEERTYNRALARVRIAIEHVNRRCKIFRIVKETYRGKHKHIGLTWHLIAGLVNLRYA</sequence>
<gene>
    <name evidence="5" type="ORF">U14_01958</name>
</gene>
<dbReference type="Pfam" id="PF13613">
    <property type="entry name" value="HTH_Tnp_4"/>
    <property type="match status" value="1"/>
</dbReference>
<dbReference type="EMBL" id="DF820456">
    <property type="protein sequence ID" value="GAK50725.1"/>
    <property type="molecule type" value="Genomic_DNA"/>
</dbReference>
<dbReference type="AlphaFoldDB" id="A0A0S6VT88"/>
<dbReference type="PANTHER" id="PTHR23080">
    <property type="entry name" value="THAP DOMAIN PROTEIN"/>
    <property type="match status" value="1"/>
</dbReference>
<keyword evidence="2" id="KW-0479">Metal-binding</keyword>
<evidence type="ECO:0000313" key="6">
    <source>
        <dbReference type="Proteomes" id="UP000030700"/>
    </source>
</evidence>
<dbReference type="InterPro" id="IPR027806">
    <property type="entry name" value="HARBI1_dom"/>
</dbReference>
<dbReference type="Pfam" id="PF13359">
    <property type="entry name" value="DDE_Tnp_4"/>
    <property type="match status" value="1"/>
</dbReference>
<keyword evidence="6" id="KW-1185">Reference proteome</keyword>
<accession>A0A0S6VT88</accession>
<evidence type="ECO:0000259" key="4">
    <source>
        <dbReference type="Pfam" id="PF13613"/>
    </source>
</evidence>
<dbReference type="InterPro" id="IPR027805">
    <property type="entry name" value="Transposase_HTH_dom"/>
</dbReference>
<dbReference type="GO" id="GO:0046872">
    <property type="term" value="F:metal ion binding"/>
    <property type="evidence" value="ECO:0007669"/>
    <property type="project" value="UniProtKB-KW"/>
</dbReference>
<evidence type="ECO:0000256" key="1">
    <source>
        <dbReference type="ARBA" id="ARBA00001968"/>
    </source>
</evidence>
<dbReference type="Proteomes" id="UP000030700">
    <property type="component" value="Unassembled WGS sequence"/>
</dbReference>
<dbReference type="STRING" id="1499966.U14_01958"/>
<comment type="cofactor">
    <cofactor evidence="1">
        <name>a divalent metal cation</name>
        <dbReference type="ChEBI" id="CHEBI:60240"/>
    </cofactor>
</comment>
<protein>
    <submittedName>
        <fullName evidence="5">Transposase, IS4 family protein</fullName>
    </submittedName>
</protein>
<organism evidence="5">
    <name type="scientific">Candidatus Moduliflexus flocculans</name>
    <dbReference type="NCBI Taxonomy" id="1499966"/>
    <lineage>
        <taxon>Bacteria</taxon>
        <taxon>Candidatus Moduliflexota</taxon>
        <taxon>Candidatus Moduliflexia</taxon>
        <taxon>Candidatus Moduliflexales</taxon>
        <taxon>Candidatus Moduliflexaceae</taxon>
    </lineage>
</organism>
<name>A0A0S6VT88_9BACT</name>